<protein>
    <submittedName>
        <fullName evidence="2">Uncharacterized protein</fullName>
    </submittedName>
</protein>
<keyword evidence="3" id="KW-1185">Reference proteome</keyword>
<sequence length="193" mass="20390">MQALKIIFPALFWALSGSAFPTVEDAPACTTTVFESAHFGCTQYETTVTVTSSVDCGGCTLDVFDVPHFFGVGPECIPTDIATLPITTTTDFECAASPTFKARDAKAAAPAPTPCTKDVPLRPHFQALGKTCTEYSSTMTVPVYTDCAGCTLNYVPVQEGHGPEIPCTTHITEVWTTTLPVCSPSPSAYGYGA</sequence>
<feature type="chain" id="PRO_5040340369" evidence="1">
    <location>
        <begin position="20"/>
        <end position="193"/>
    </location>
</feature>
<comment type="caution">
    <text evidence="2">The sequence shown here is derived from an EMBL/GenBank/DDBJ whole genome shotgun (WGS) entry which is preliminary data.</text>
</comment>
<name>A0A9P4M7C5_9PEZI</name>
<dbReference type="Proteomes" id="UP000799772">
    <property type="component" value="Unassembled WGS sequence"/>
</dbReference>
<keyword evidence="1" id="KW-0732">Signal</keyword>
<dbReference type="AlphaFoldDB" id="A0A9P4M7C5"/>
<feature type="signal peptide" evidence="1">
    <location>
        <begin position="1"/>
        <end position="19"/>
    </location>
</feature>
<organism evidence="2 3">
    <name type="scientific">Rhizodiscina lignyota</name>
    <dbReference type="NCBI Taxonomy" id="1504668"/>
    <lineage>
        <taxon>Eukaryota</taxon>
        <taxon>Fungi</taxon>
        <taxon>Dikarya</taxon>
        <taxon>Ascomycota</taxon>
        <taxon>Pezizomycotina</taxon>
        <taxon>Dothideomycetes</taxon>
        <taxon>Pleosporomycetidae</taxon>
        <taxon>Aulographales</taxon>
        <taxon>Rhizodiscinaceae</taxon>
        <taxon>Rhizodiscina</taxon>
    </lineage>
</organism>
<proteinExistence type="predicted"/>
<reference evidence="2" key="1">
    <citation type="journal article" date="2020" name="Stud. Mycol.">
        <title>101 Dothideomycetes genomes: a test case for predicting lifestyles and emergence of pathogens.</title>
        <authorList>
            <person name="Haridas S."/>
            <person name="Albert R."/>
            <person name="Binder M."/>
            <person name="Bloem J."/>
            <person name="Labutti K."/>
            <person name="Salamov A."/>
            <person name="Andreopoulos B."/>
            <person name="Baker S."/>
            <person name="Barry K."/>
            <person name="Bills G."/>
            <person name="Bluhm B."/>
            <person name="Cannon C."/>
            <person name="Castanera R."/>
            <person name="Culley D."/>
            <person name="Daum C."/>
            <person name="Ezra D."/>
            <person name="Gonzalez J."/>
            <person name="Henrissat B."/>
            <person name="Kuo A."/>
            <person name="Liang C."/>
            <person name="Lipzen A."/>
            <person name="Lutzoni F."/>
            <person name="Magnuson J."/>
            <person name="Mondo S."/>
            <person name="Nolan M."/>
            <person name="Ohm R."/>
            <person name="Pangilinan J."/>
            <person name="Park H.-J."/>
            <person name="Ramirez L."/>
            <person name="Alfaro M."/>
            <person name="Sun H."/>
            <person name="Tritt A."/>
            <person name="Yoshinaga Y."/>
            <person name="Zwiers L.-H."/>
            <person name="Turgeon B."/>
            <person name="Goodwin S."/>
            <person name="Spatafora J."/>
            <person name="Crous P."/>
            <person name="Grigoriev I."/>
        </authorList>
    </citation>
    <scope>NUCLEOTIDE SEQUENCE</scope>
    <source>
        <strain evidence="2">CBS 133067</strain>
    </source>
</reference>
<dbReference type="OrthoDB" id="3934607at2759"/>
<gene>
    <name evidence="2" type="ORF">NA57DRAFT_75354</name>
</gene>
<dbReference type="EMBL" id="ML978125">
    <property type="protein sequence ID" value="KAF2099850.1"/>
    <property type="molecule type" value="Genomic_DNA"/>
</dbReference>
<accession>A0A9P4M7C5</accession>
<evidence type="ECO:0000313" key="2">
    <source>
        <dbReference type="EMBL" id="KAF2099850.1"/>
    </source>
</evidence>
<evidence type="ECO:0000256" key="1">
    <source>
        <dbReference type="SAM" id="SignalP"/>
    </source>
</evidence>
<evidence type="ECO:0000313" key="3">
    <source>
        <dbReference type="Proteomes" id="UP000799772"/>
    </source>
</evidence>